<comment type="caution">
    <text evidence="2">The sequence shown here is derived from an EMBL/GenBank/DDBJ whole genome shotgun (WGS) entry which is preliminary data.</text>
</comment>
<protein>
    <submittedName>
        <fullName evidence="2">Uncharacterized protein</fullName>
    </submittedName>
</protein>
<accession>A0AAN8SB55</accession>
<gene>
    <name evidence="2" type="ORF">RUM43_004701</name>
</gene>
<feature type="region of interest" description="Disordered" evidence="1">
    <location>
        <begin position="1"/>
        <end position="22"/>
    </location>
</feature>
<evidence type="ECO:0000313" key="2">
    <source>
        <dbReference type="EMBL" id="KAK6643198.1"/>
    </source>
</evidence>
<evidence type="ECO:0000313" key="3">
    <source>
        <dbReference type="Proteomes" id="UP001372834"/>
    </source>
</evidence>
<evidence type="ECO:0000256" key="1">
    <source>
        <dbReference type="SAM" id="MobiDB-lite"/>
    </source>
</evidence>
<dbReference type="Proteomes" id="UP001372834">
    <property type="component" value="Unassembled WGS sequence"/>
</dbReference>
<sequence length="54" mass="6495">MAESRRWLGERGTKGEKRKEQELRNVVRSGLNKKKRHKNLKQIKSLVEHIEKKK</sequence>
<dbReference type="EMBL" id="JAWJWE010000002">
    <property type="protein sequence ID" value="KAK6643198.1"/>
    <property type="molecule type" value="Genomic_DNA"/>
</dbReference>
<reference evidence="2 3" key="1">
    <citation type="submission" date="2023-10" db="EMBL/GenBank/DDBJ databases">
        <title>Genomes of two closely related lineages of the louse Polyplax serrata with different host specificities.</title>
        <authorList>
            <person name="Martinu J."/>
            <person name="Tarabai H."/>
            <person name="Stefka J."/>
            <person name="Hypsa V."/>
        </authorList>
    </citation>
    <scope>NUCLEOTIDE SEQUENCE [LARGE SCALE GENOMIC DNA]</scope>
    <source>
        <strain evidence="2">HR10_N</strain>
    </source>
</reference>
<dbReference type="AlphaFoldDB" id="A0AAN8SB55"/>
<organism evidence="2 3">
    <name type="scientific">Polyplax serrata</name>
    <name type="common">Common mouse louse</name>
    <dbReference type="NCBI Taxonomy" id="468196"/>
    <lineage>
        <taxon>Eukaryota</taxon>
        <taxon>Metazoa</taxon>
        <taxon>Ecdysozoa</taxon>
        <taxon>Arthropoda</taxon>
        <taxon>Hexapoda</taxon>
        <taxon>Insecta</taxon>
        <taxon>Pterygota</taxon>
        <taxon>Neoptera</taxon>
        <taxon>Paraneoptera</taxon>
        <taxon>Psocodea</taxon>
        <taxon>Troctomorpha</taxon>
        <taxon>Phthiraptera</taxon>
        <taxon>Anoplura</taxon>
        <taxon>Polyplacidae</taxon>
        <taxon>Polyplax</taxon>
    </lineage>
</organism>
<name>A0AAN8SB55_POLSC</name>
<proteinExistence type="predicted"/>